<protein>
    <recommendedName>
        <fullName evidence="2">MCAfunc domain-containing protein</fullName>
    </recommendedName>
</protein>
<dbReference type="InterPro" id="IPR036537">
    <property type="entry name" value="Adaptor_Cbl_N_dom_sf"/>
</dbReference>
<feature type="region of interest" description="Disordered" evidence="1">
    <location>
        <begin position="81"/>
        <end position="113"/>
    </location>
</feature>
<feature type="domain" description="MCAfunc" evidence="2">
    <location>
        <begin position="175"/>
        <end position="264"/>
    </location>
</feature>
<dbReference type="Pfam" id="PF19584">
    <property type="entry name" value="MCAfunc"/>
    <property type="match status" value="1"/>
</dbReference>
<dbReference type="PANTHER" id="PTHR35832">
    <property type="entry name" value="OS12G0248400 PROTEIN-RELATED"/>
    <property type="match status" value="1"/>
</dbReference>
<evidence type="ECO:0000256" key="1">
    <source>
        <dbReference type="SAM" id="MobiDB-lite"/>
    </source>
</evidence>
<evidence type="ECO:0000313" key="4">
    <source>
        <dbReference type="Proteomes" id="UP000008021"/>
    </source>
</evidence>
<dbReference type="CDD" id="cd21037">
    <property type="entry name" value="MLKL_NTD"/>
    <property type="match status" value="1"/>
</dbReference>
<dbReference type="Proteomes" id="UP000008021">
    <property type="component" value="Chromosome 11"/>
</dbReference>
<evidence type="ECO:0000259" key="2">
    <source>
        <dbReference type="Pfam" id="PF19584"/>
    </source>
</evidence>
<evidence type="ECO:0000313" key="3">
    <source>
        <dbReference type="EnsemblPlants" id="OMERI11G18380.1"/>
    </source>
</evidence>
<reference evidence="3" key="1">
    <citation type="submission" date="2015-04" db="UniProtKB">
        <authorList>
            <consortium name="EnsemblPlants"/>
        </authorList>
    </citation>
    <scope>IDENTIFICATION</scope>
</reference>
<dbReference type="InterPro" id="IPR059179">
    <property type="entry name" value="MLKL-like_MCAfunc"/>
</dbReference>
<dbReference type="InterPro" id="IPR045766">
    <property type="entry name" value="MCAfunc"/>
</dbReference>
<dbReference type="PANTHER" id="PTHR35832:SF19">
    <property type="match status" value="1"/>
</dbReference>
<dbReference type="GO" id="GO:0007166">
    <property type="term" value="P:cell surface receptor signaling pathway"/>
    <property type="evidence" value="ECO:0007669"/>
    <property type="project" value="InterPro"/>
</dbReference>
<organism evidence="3">
    <name type="scientific">Oryza meridionalis</name>
    <dbReference type="NCBI Taxonomy" id="40149"/>
    <lineage>
        <taxon>Eukaryota</taxon>
        <taxon>Viridiplantae</taxon>
        <taxon>Streptophyta</taxon>
        <taxon>Embryophyta</taxon>
        <taxon>Tracheophyta</taxon>
        <taxon>Spermatophyta</taxon>
        <taxon>Magnoliopsida</taxon>
        <taxon>Liliopsida</taxon>
        <taxon>Poales</taxon>
        <taxon>Poaceae</taxon>
        <taxon>BOP clade</taxon>
        <taxon>Oryzoideae</taxon>
        <taxon>Oryzeae</taxon>
        <taxon>Oryzinae</taxon>
        <taxon>Oryza</taxon>
    </lineage>
</organism>
<sequence>MADPVGIVGFVLQIITDIVPKIKEEVDRVRQNKKECLRIRSRAERISHTLSPCRSNVELMNHLDVTNSKPASFMVYQISKHTQDTNHPPRREIQGQTRASGGYPPSPNGLSADSSQTIPVMVPTEDSHYSPPKEVTQTHYVVQIGSLQPTTPDVKMADQLRSPVVRIAVLAPKIKAEAEKARLNKEECIKIATRLNKVSELLSQLEQTEMMKDPAMSRALRKLDETFSQAHMLITACQRSNIVTMFLPWPAKKLYEQLREVFDQMVLELNDVIAVGVRTIGTV</sequence>
<dbReference type="eggNOG" id="ENOG502R5WK">
    <property type="taxonomic scope" value="Eukaryota"/>
</dbReference>
<accession>A0A0E0F8F8</accession>
<dbReference type="EnsemblPlants" id="OMERI11G18380.1">
    <property type="protein sequence ID" value="OMERI11G18380.1"/>
    <property type="gene ID" value="OMERI11G18380"/>
</dbReference>
<feature type="compositionally biased region" description="Basic and acidic residues" evidence="1">
    <location>
        <begin position="81"/>
        <end position="93"/>
    </location>
</feature>
<dbReference type="AlphaFoldDB" id="A0A0E0F8F8"/>
<keyword evidence="4" id="KW-1185">Reference proteome</keyword>
<dbReference type="HOGENOM" id="CLU_984778_0_0_1"/>
<proteinExistence type="predicted"/>
<reference evidence="3" key="2">
    <citation type="submission" date="2018-05" db="EMBL/GenBank/DDBJ databases">
        <title>OmerRS3 (Oryza meridionalis Reference Sequence Version 3).</title>
        <authorList>
            <person name="Zhang J."/>
            <person name="Kudrna D."/>
            <person name="Lee S."/>
            <person name="Talag J."/>
            <person name="Welchert J."/>
            <person name="Wing R.A."/>
        </authorList>
    </citation>
    <scope>NUCLEOTIDE SEQUENCE [LARGE SCALE GENOMIC DNA]</scope>
    <source>
        <strain evidence="3">cv. OR44</strain>
    </source>
</reference>
<name>A0A0E0F8F8_9ORYZ</name>
<dbReference type="Gene3D" id="1.20.930.20">
    <property type="entry name" value="Adaptor protein Cbl, N-terminal domain"/>
    <property type="match status" value="2"/>
</dbReference>
<dbReference type="Gramene" id="OMERI11G18380.1">
    <property type="protein sequence ID" value="OMERI11G18380.1"/>
    <property type="gene ID" value="OMERI11G18380"/>
</dbReference>